<evidence type="ECO:0000256" key="3">
    <source>
        <dbReference type="PROSITE-ProRule" id="PRU00339"/>
    </source>
</evidence>
<evidence type="ECO:0000313" key="5">
    <source>
        <dbReference type="EMBL" id="VFQ88100.1"/>
    </source>
</evidence>
<dbReference type="InterPro" id="IPR050498">
    <property type="entry name" value="Ycf3"/>
</dbReference>
<dbReference type="Gene3D" id="1.25.40.10">
    <property type="entry name" value="Tetratricopeptide repeat domain"/>
    <property type="match status" value="1"/>
</dbReference>
<dbReference type="PANTHER" id="PTHR44858">
    <property type="entry name" value="TETRATRICOPEPTIDE REPEAT PROTEIN 6"/>
    <property type="match status" value="1"/>
</dbReference>
<name>A0A484MH16_9ASTE</name>
<sequence>MTTDVLIQIGVLLFTLGIFYAMYSLPRRAFARIRLKARSNNQAQQHFIMGAQLLTRARSARSKSSSFKLAKAAAAAADEALVLDPKDPAAYILKAVALDLMGHKAAALKLMDTALSQPAVRELPDRERGEALYKRAEMQVALNRRRRVASAVADLEQAVKLSPDNAGAFCLLGRCYEAEGRKDDAQRCFEGALRIEPESAEAREGLGRVRGTPVTFSGLDF</sequence>
<dbReference type="AlphaFoldDB" id="A0A484MH16"/>
<dbReference type="SUPFAM" id="SSF48452">
    <property type="entry name" value="TPR-like"/>
    <property type="match status" value="1"/>
</dbReference>
<keyword evidence="2 3" id="KW-0802">TPR repeat</keyword>
<dbReference type="SMART" id="SM00028">
    <property type="entry name" value="TPR"/>
    <property type="match status" value="3"/>
</dbReference>
<feature type="transmembrane region" description="Helical" evidence="4">
    <location>
        <begin position="6"/>
        <end position="25"/>
    </location>
</feature>
<proteinExistence type="predicted"/>
<accession>A0A484MH16</accession>
<organism evidence="5 6">
    <name type="scientific">Cuscuta campestris</name>
    <dbReference type="NCBI Taxonomy" id="132261"/>
    <lineage>
        <taxon>Eukaryota</taxon>
        <taxon>Viridiplantae</taxon>
        <taxon>Streptophyta</taxon>
        <taxon>Embryophyta</taxon>
        <taxon>Tracheophyta</taxon>
        <taxon>Spermatophyta</taxon>
        <taxon>Magnoliopsida</taxon>
        <taxon>eudicotyledons</taxon>
        <taxon>Gunneridae</taxon>
        <taxon>Pentapetalae</taxon>
        <taxon>asterids</taxon>
        <taxon>lamiids</taxon>
        <taxon>Solanales</taxon>
        <taxon>Convolvulaceae</taxon>
        <taxon>Cuscuteae</taxon>
        <taxon>Cuscuta</taxon>
        <taxon>Cuscuta subgen. Grammica</taxon>
        <taxon>Cuscuta sect. Cleistogrammica</taxon>
    </lineage>
</organism>
<feature type="repeat" description="TPR" evidence="3">
    <location>
        <begin position="166"/>
        <end position="199"/>
    </location>
</feature>
<evidence type="ECO:0000256" key="1">
    <source>
        <dbReference type="ARBA" id="ARBA00022737"/>
    </source>
</evidence>
<dbReference type="PROSITE" id="PS50005">
    <property type="entry name" value="TPR"/>
    <property type="match status" value="1"/>
</dbReference>
<dbReference type="EMBL" id="OOIL02003480">
    <property type="protein sequence ID" value="VFQ88100.1"/>
    <property type="molecule type" value="Genomic_DNA"/>
</dbReference>
<dbReference type="PANTHER" id="PTHR44858:SF1">
    <property type="entry name" value="UDP-N-ACETYLGLUCOSAMINE--PEPTIDE N-ACETYLGLUCOSAMINYLTRANSFERASE SPINDLY-RELATED"/>
    <property type="match status" value="1"/>
</dbReference>
<dbReference type="Proteomes" id="UP000595140">
    <property type="component" value="Unassembled WGS sequence"/>
</dbReference>
<dbReference type="Pfam" id="PF14559">
    <property type="entry name" value="TPR_19"/>
    <property type="match status" value="1"/>
</dbReference>
<protein>
    <submittedName>
        <fullName evidence="5">Uncharacterized protein</fullName>
    </submittedName>
</protein>
<keyword evidence="4" id="KW-0472">Membrane</keyword>
<keyword evidence="4" id="KW-0812">Transmembrane</keyword>
<dbReference type="OrthoDB" id="1870799at2759"/>
<keyword evidence="6" id="KW-1185">Reference proteome</keyword>
<evidence type="ECO:0000256" key="4">
    <source>
        <dbReference type="SAM" id="Phobius"/>
    </source>
</evidence>
<keyword evidence="1" id="KW-0677">Repeat</keyword>
<reference evidence="5 6" key="1">
    <citation type="submission" date="2018-04" db="EMBL/GenBank/DDBJ databases">
        <authorList>
            <person name="Vogel A."/>
        </authorList>
    </citation>
    <scope>NUCLEOTIDE SEQUENCE [LARGE SCALE GENOMIC DNA]</scope>
</reference>
<evidence type="ECO:0000256" key="2">
    <source>
        <dbReference type="ARBA" id="ARBA00022803"/>
    </source>
</evidence>
<keyword evidence="4" id="KW-1133">Transmembrane helix</keyword>
<gene>
    <name evidence="5" type="ORF">CCAM_LOCUS29876</name>
</gene>
<evidence type="ECO:0000313" key="6">
    <source>
        <dbReference type="Proteomes" id="UP000595140"/>
    </source>
</evidence>
<dbReference type="InterPro" id="IPR019734">
    <property type="entry name" value="TPR_rpt"/>
</dbReference>
<dbReference type="InterPro" id="IPR011990">
    <property type="entry name" value="TPR-like_helical_dom_sf"/>
</dbReference>